<dbReference type="GeneID" id="41990452"/>
<evidence type="ECO:0000256" key="3">
    <source>
        <dbReference type="SAM" id="MobiDB-lite"/>
    </source>
</evidence>
<evidence type="ECO:0008006" key="6">
    <source>
        <dbReference type="Google" id="ProtNLM"/>
    </source>
</evidence>
<comment type="subcellular location">
    <subcellularLocation>
        <location evidence="1">Nucleus</location>
    </subcellularLocation>
</comment>
<dbReference type="GO" id="GO:0045944">
    <property type="term" value="P:positive regulation of transcription by RNA polymerase II"/>
    <property type="evidence" value="ECO:0007669"/>
    <property type="project" value="TreeGrafter"/>
</dbReference>
<dbReference type="EMBL" id="QKXC01000025">
    <property type="protein sequence ID" value="RBR26222.1"/>
    <property type="molecule type" value="Genomic_DNA"/>
</dbReference>
<dbReference type="GO" id="GO:0005634">
    <property type="term" value="C:nucleus"/>
    <property type="evidence" value="ECO:0007669"/>
    <property type="project" value="UniProtKB-SubCell"/>
</dbReference>
<dbReference type="InterPro" id="IPR021858">
    <property type="entry name" value="Fun_TF"/>
</dbReference>
<evidence type="ECO:0000256" key="1">
    <source>
        <dbReference type="ARBA" id="ARBA00004123"/>
    </source>
</evidence>
<dbReference type="PANTHER" id="PTHR37534">
    <property type="entry name" value="TRANSCRIPTIONAL ACTIVATOR PROTEIN UGA3"/>
    <property type="match status" value="1"/>
</dbReference>
<keyword evidence="5" id="KW-1185">Reference proteome</keyword>
<protein>
    <recommendedName>
        <fullName evidence="6">Transcription factor domain-containing protein</fullName>
    </recommendedName>
</protein>
<evidence type="ECO:0000256" key="2">
    <source>
        <dbReference type="ARBA" id="ARBA00023242"/>
    </source>
</evidence>
<feature type="compositionally biased region" description="Polar residues" evidence="3">
    <location>
        <begin position="71"/>
        <end position="80"/>
    </location>
</feature>
<accession>A0A366SB91</accession>
<proteinExistence type="predicted"/>
<comment type="caution">
    <text evidence="4">The sequence shown here is derived from an EMBL/GenBank/DDBJ whole genome shotgun (WGS) entry which is preliminary data.</text>
</comment>
<keyword evidence="2" id="KW-0539">Nucleus</keyword>
<feature type="compositionally biased region" description="Acidic residues" evidence="3">
    <location>
        <begin position="108"/>
        <end position="125"/>
    </location>
</feature>
<sequence>MGGIVRGLFSAFTVLTKRFETVCSVRRDSGMLSQHVLGCFGNVFFAAEGNDAIYYSLGYLVPVDYERSSHEPSNGVNVQDEQIDENKEMAVDSGGEEDEGNVAMNEQGDNDEWEDEKEDDDEDEEGWDHCYAAFKPKIQTLSNVRDSHRTRTIENNQDPNMFTVIDGDGYDNRLQWVTHSLEETQFSSVIQGRMSMKLDQNLPAYKPETVDMLLLHVDQDAELGVSGHHGLFSVFSVAPTETAPVDTVVAPHESLSQAAMAPGYHSSEVSECQQPSTHEPSDEILLPIGLESIPDLTLWWPASPVTSSCSLVSTVRNSPNDSSTICTLVSSEDQDRKTGSMAEESALGVGDQARPVLEVSLGSTDTDYSMVQGVHTTLFGDAQVDYLVRHYNIHVAGVLVPISHPENPFRTLYLSTAIEGMLQENLQMEKSRRLAYTALSQSLLASAAFHRWKCDPRLMEYRDFGAKYRYRAIQSLRDTIEEAPLTANYQTLMMAILSLVTISVLTGEGDDFLMHIQAAAQLRSLRNRWNLMSRPSRQLNELGAFLSLMSRTMFFQPSPISWGTIGDNTHAAETMILQSSQCYEYVYGITLAIATAINETCHLAEHLIRFKQNKESLPDDFLETCEELGNKLQSWRFKSENITSFSDSGDFRMAVFTQHAKAWHAAALIYYCTRIQRVQRADLIPEVDHVAEYVQAAEEFKSRSETVGQGESMAPITWPAFVASCNATSDRRDVWKKCWGRMLCYKLENVSKQWEIVQQIWQILDVAERQGNHLSWTEAYDIVGINILPV</sequence>
<gene>
    <name evidence="4" type="ORF">FIESC28_01005</name>
</gene>
<evidence type="ECO:0000313" key="4">
    <source>
        <dbReference type="EMBL" id="RBR26222.1"/>
    </source>
</evidence>
<dbReference type="AlphaFoldDB" id="A0A366SB91"/>
<dbReference type="OrthoDB" id="3477330at2759"/>
<dbReference type="RefSeq" id="XP_031020813.1">
    <property type="nucleotide sequence ID" value="XM_031155156.1"/>
</dbReference>
<dbReference type="GO" id="GO:0003700">
    <property type="term" value="F:DNA-binding transcription factor activity"/>
    <property type="evidence" value="ECO:0007669"/>
    <property type="project" value="TreeGrafter"/>
</dbReference>
<reference evidence="4 5" key="1">
    <citation type="submission" date="2018-06" db="EMBL/GenBank/DDBJ databases">
        <title>Fusarium incarnatum-equiseti species complex species 28.</title>
        <authorList>
            <person name="Gardiner D.M."/>
        </authorList>
    </citation>
    <scope>NUCLEOTIDE SEQUENCE [LARGE SCALE GENOMIC DNA]</scope>
    <source>
        <strain evidence="4 5">FIESC_28</strain>
    </source>
</reference>
<organism evidence="4 5">
    <name type="scientific">Fusarium coffeatum</name>
    <dbReference type="NCBI Taxonomy" id="231269"/>
    <lineage>
        <taxon>Eukaryota</taxon>
        <taxon>Fungi</taxon>
        <taxon>Dikarya</taxon>
        <taxon>Ascomycota</taxon>
        <taxon>Pezizomycotina</taxon>
        <taxon>Sordariomycetes</taxon>
        <taxon>Hypocreomycetidae</taxon>
        <taxon>Hypocreales</taxon>
        <taxon>Nectriaceae</taxon>
        <taxon>Fusarium</taxon>
        <taxon>Fusarium incarnatum-equiseti species complex</taxon>
    </lineage>
</organism>
<name>A0A366SB91_9HYPO</name>
<dbReference type="PANTHER" id="PTHR37534:SF7">
    <property type="entry name" value="TRANSCRIPTIONAL ACTIVATOR PROTEIN UGA3"/>
    <property type="match status" value="1"/>
</dbReference>
<dbReference type="Proteomes" id="UP000253153">
    <property type="component" value="Unassembled WGS sequence"/>
</dbReference>
<evidence type="ECO:0000313" key="5">
    <source>
        <dbReference type="Proteomes" id="UP000253153"/>
    </source>
</evidence>
<feature type="region of interest" description="Disordered" evidence="3">
    <location>
        <begin position="68"/>
        <end position="125"/>
    </location>
</feature>
<dbReference type="Pfam" id="PF11951">
    <property type="entry name" value="Fungal_trans_2"/>
    <property type="match status" value="1"/>
</dbReference>
<dbReference type="GO" id="GO:0000976">
    <property type="term" value="F:transcription cis-regulatory region binding"/>
    <property type="evidence" value="ECO:0007669"/>
    <property type="project" value="TreeGrafter"/>
</dbReference>